<dbReference type="STRING" id="945553.A0A0D2MBR4"/>
<dbReference type="AlphaFoldDB" id="A0A0D2MBR4"/>
<evidence type="ECO:0000256" key="3">
    <source>
        <dbReference type="ARBA" id="ARBA00023002"/>
    </source>
</evidence>
<organism evidence="6 7">
    <name type="scientific">Hypholoma sublateritium (strain FD-334 SS-4)</name>
    <dbReference type="NCBI Taxonomy" id="945553"/>
    <lineage>
        <taxon>Eukaryota</taxon>
        <taxon>Fungi</taxon>
        <taxon>Dikarya</taxon>
        <taxon>Basidiomycota</taxon>
        <taxon>Agaricomycotina</taxon>
        <taxon>Agaricomycetes</taxon>
        <taxon>Agaricomycetidae</taxon>
        <taxon>Agaricales</taxon>
        <taxon>Agaricineae</taxon>
        <taxon>Strophariaceae</taxon>
        <taxon>Hypholoma</taxon>
    </lineage>
</organism>
<feature type="domain" description="FAD-binding" evidence="5">
    <location>
        <begin position="10"/>
        <end position="336"/>
    </location>
</feature>
<keyword evidence="4" id="KW-0503">Monooxygenase</keyword>
<dbReference type="Pfam" id="PF01494">
    <property type="entry name" value="FAD_binding_3"/>
    <property type="match status" value="1"/>
</dbReference>
<dbReference type="PANTHER" id="PTHR46972:SF1">
    <property type="entry name" value="FAD DEPENDENT OXIDOREDUCTASE DOMAIN-CONTAINING PROTEIN"/>
    <property type="match status" value="1"/>
</dbReference>
<reference evidence="7" key="1">
    <citation type="submission" date="2014-04" db="EMBL/GenBank/DDBJ databases">
        <title>Evolutionary Origins and Diversification of the Mycorrhizal Mutualists.</title>
        <authorList>
            <consortium name="DOE Joint Genome Institute"/>
            <consortium name="Mycorrhizal Genomics Consortium"/>
            <person name="Kohler A."/>
            <person name="Kuo A."/>
            <person name="Nagy L.G."/>
            <person name="Floudas D."/>
            <person name="Copeland A."/>
            <person name="Barry K.W."/>
            <person name="Cichocki N."/>
            <person name="Veneault-Fourrey C."/>
            <person name="LaButti K."/>
            <person name="Lindquist E.A."/>
            <person name="Lipzen A."/>
            <person name="Lundell T."/>
            <person name="Morin E."/>
            <person name="Murat C."/>
            <person name="Riley R."/>
            <person name="Ohm R."/>
            <person name="Sun H."/>
            <person name="Tunlid A."/>
            <person name="Henrissat B."/>
            <person name="Grigoriev I.V."/>
            <person name="Hibbett D.S."/>
            <person name="Martin F."/>
        </authorList>
    </citation>
    <scope>NUCLEOTIDE SEQUENCE [LARGE SCALE GENOMIC DNA]</scope>
    <source>
        <strain evidence="7">FD-334 SS-4</strain>
    </source>
</reference>
<keyword evidence="3" id="KW-0560">Oxidoreductase</keyword>
<evidence type="ECO:0000256" key="4">
    <source>
        <dbReference type="ARBA" id="ARBA00023033"/>
    </source>
</evidence>
<dbReference type="OrthoDB" id="655030at2759"/>
<protein>
    <recommendedName>
        <fullName evidence="5">FAD-binding domain-containing protein</fullName>
    </recommendedName>
</protein>
<gene>
    <name evidence="6" type="ORF">HYPSUDRAFT_68197</name>
</gene>
<sequence>MSSPSRLDSPIAIVGGGPGGLLLARYLQLHNLPCVVYEGEASSGGRNQGGTLDLHEETGLLALRETALLETAQAKMRTGPAEAMKIMDKTGKVWFDENDDLQPGGATKGRPEIDRTDLRAILLDSLAPGTVKWNHRVSEVRALSPDTYEIIFKSQPAVHTALLIGADGAFCRVRPLMHSTQPAYTGVTMYDLQIAPANLTPSLKALIGNGTCVVLSDGKGLFPQMNSGGHCRVYAAISAHAEIPHEEPWPEVGQRRQWLLSLYEGWDEQYSALIMAAEEETATPRRIYAFNPSFTWDSGETTGVTIIGDAAHATAPAGEGVNLALADALDLGKALVGLFSQPDPPSRNRIHDTLRDFERTMMGRARPKMEISEHVLAQFYGPDGGAEAFTASMKEMMHAAGPEA</sequence>
<keyword evidence="1" id="KW-0285">Flavoprotein</keyword>
<evidence type="ECO:0000259" key="5">
    <source>
        <dbReference type="Pfam" id="PF01494"/>
    </source>
</evidence>
<evidence type="ECO:0000313" key="6">
    <source>
        <dbReference type="EMBL" id="KJA20878.1"/>
    </source>
</evidence>
<evidence type="ECO:0000313" key="7">
    <source>
        <dbReference type="Proteomes" id="UP000054270"/>
    </source>
</evidence>
<dbReference type="EMBL" id="KN817563">
    <property type="protein sequence ID" value="KJA20878.1"/>
    <property type="molecule type" value="Genomic_DNA"/>
</dbReference>
<dbReference type="GO" id="GO:0071949">
    <property type="term" value="F:FAD binding"/>
    <property type="evidence" value="ECO:0007669"/>
    <property type="project" value="InterPro"/>
</dbReference>
<dbReference type="PANTHER" id="PTHR46972">
    <property type="entry name" value="MONOOXYGENASE ASQM-RELATED"/>
    <property type="match status" value="1"/>
</dbReference>
<dbReference type="InterPro" id="IPR002938">
    <property type="entry name" value="FAD-bd"/>
</dbReference>
<accession>A0A0D2MBR4</accession>
<evidence type="ECO:0000256" key="1">
    <source>
        <dbReference type="ARBA" id="ARBA00022630"/>
    </source>
</evidence>
<keyword evidence="2" id="KW-0274">FAD</keyword>
<name>A0A0D2MBR4_HYPSF</name>
<dbReference type="SUPFAM" id="SSF51905">
    <property type="entry name" value="FAD/NAD(P)-binding domain"/>
    <property type="match status" value="1"/>
</dbReference>
<dbReference type="PRINTS" id="PR00420">
    <property type="entry name" value="RNGMNOXGNASE"/>
</dbReference>
<evidence type="ECO:0000256" key="2">
    <source>
        <dbReference type="ARBA" id="ARBA00022827"/>
    </source>
</evidence>
<dbReference type="InterPro" id="IPR036188">
    <property type="entry name" value="FAD/NAD-bd_sf"/>
</dbReference>
<proteinExistence type="predicted"/>
<dbReference type="GO" id="GO:0004497">
    <property type="term" value="F:monooxygenase activity"/>
    <property type="evidence" value="ECO:0007669"/>
    <property type="project" value="UniProtKB-KW"/>
</dbReference>
<dbReference type="Gene3D" id="3.50.50.60">
    <property type="entry name" value="FAD/NAD(P)-binding domain"/>
    <property type="match status" value="1"/>
</dbReference>
<dbReference type="OMA" id="HELCADW"/>
<dbReference type="Proteomes" id="UP000054270">
    <property type="component" value="Unassembled WGS sequence"/>
</dbReference>
<keyword evidence="7" id="KW-1185">Reference proteome</keyword>